<dbReference type="RefSeq" id="WP_197231966.1">
    <property type="nucleotide sequence ID" value="NZ_SJPV01000034.1"/>
</dbReference>
<dbReference type="Proteomes" id="UP000319143">
    <property type="component" value="Unassembled WGS sequence"/>
</dbReference>
<proteinExistence type="predicted"/>
<accession>A0A5C6CTM7</accession>
<name>A0A5C6CTM7_9BACT</name>
<protein>
    <submittedName>
        <fullName evidence="1">Uncharacterized protein</fullName>
    </submittedName>
</protein>
<evidence type="ECO:0000313" key="2">
    <source>
        <dbReference type="Proteomes" id="UP000319143"/>
    </source>
</evidence>
<evidence type="ECO:0000313" key="1">
    <source>
        <dbReference type="EMBL" id="TWU27960.1"/>
    </source>
</evidence>
<dbReference type="AlphaFoldDB" id="A0A5C6CTM7"/>
<keyword evidence="2" id="KW-1185">Reference proteome</keyword>
<sequence>MPAFRNILAVVFLLTAISSIGFKRAEAEAPSAETPSGVVARWLQLHRMGDRQKASALTTGSRDHSADVLLPSKRGTGVRVARSLGNERAAAVVTTKLDNVGDDERVLLFWLVRRDGVWRINKSDKENRRVVDERLRGFLEAGDVRWYVQRGQLLGRWEAGPCGPPIISGVACGSRLEFGDDNHYLLVAWGPGGPPDMFEGDDVMHGVWRLTTDRILMSNQGQTHECRVVWLADNLLVIQSSDGGDRATYERCDTISVSDEGK</sequence>
<organism evidence="1 2">
    <name type="scientific">Novipirellula artificiosorum</name>
    <dbReference type="NCBI Taxonomy" id="2528016"/>
    <lineage>
        <taxon>Bacteria</taxon>
        <taxon>Pseudomonadati</taxon>
        <taxon>Planctomycetota</taxon>
        <taxon>Planctomycetia</taxon>
        <taxon>Pirellulales</taxon>
        <taxon>Pirellulaceae</taxon>
        <taxon>Novipirellula</taxon>
    </lineage>
</organism>
<dbReference type="EMBL" id="SJPV01000034">
    <property type="protein sequence ID" value="TWU27960.1"/>
    <property type="molecule type" value="Genomic_DNA"/>
</dbReference>
<reference evidence="1 2" key="1">
    <citation type="submission" date="2019-02" db="EMBL/GenBank/DDBJ databases">
        <title>Deep-cultivation of Planctomycetes and their phenomic and genomic characterization uncovers novel biology.</title>
        <authorList>
            <person name="Wiegand S."/>
            <person name="Jogler M."/>
            <person name="Boedeker C."/>
            <person name="Pinto D."/>
            <person name="Vollmers J."/>
            <person name="Rivas-Marin E."/>
            <person name="Kohn T."/>
            <person name="Peeters S.H."/>
            <person name="Heuer A."/>
            <person name="Rast P."/>
            <person name="Oberbeckmann S."/>
            <person name="Bunk B."/>
            <person name="Jeske O."/>
            <person name="Meyerdierks A."/>
            <person name="Storesund J.E."/>
            <person name="Kallscheuer N."/>
            <person name="Luecker S."/>
            <person name="Lage O.M."/>
            <person name="Pohl T."/>
            <person name="Merkel B.J."/>
            <person name="Hornburger P."/>
            <person name="Mueller R.-W."/>
            <person name="Bruemmer F."/>
            <person name="Labrenz M."/>
            <person name="Spormann A.M."/>
            <person name="Op Den Camp H."/>
            <person name="Overmann J."/>
            <person name="Amann R."/>
            <person name="Jetten M.S.M."/>
            <person name="Mascher T."/>
            <person name="Medema M.H."/>
            <person name="Devos D.P."/>
            <person name="Kaster A.-K."/>
            <person name="Ovreas L."/>
            <person name="Rohde M."/>
            <person name="Galperin M.Y."/>
            <person name="Jogler C."/>
        </authorList>
    </citation>
    <scope>NUCLEOTIDE SEQUENCE [LARGE SCALE GENOMIC DNA]</scope>
    <source>
        <strain evidence="1 2">Poly41</strain>
    </source>
</reference>
<gene>
    <name evidence="1" type="ORF">Poly41_69830</name>
</gene>
<comment type="caution">
    <text evidence="1">The sequence shown here is derived from an EMBL/GenBank/DDBJ whole genome shotgun (WGS) entry which is preliminary data.</text>
</comment>